<dbReference type="Gene3D" id="3.30.565.10">
    <property type="entry name" value="Histidine kinase-like ATPase, C-terminal domain"/>
    <property type="match status" value="1"/>
</dbReference>
<dbReference type="InterPro" id="IPR003661">
    <property type="entry name" value="HisK_dim/P_dom"/>
</dbReference>
<evidence type="ECO:0000256" key="4">
    <source>
        <dbReference type="ARBA" id="ARBA00022475"/>
    </source>
</evidence>
<evidence type="ECO:0000256" key="6">
    <source>
        <dbReference type="ARBA" id="ARBA00022679"/>
    </source>
</evidence>
<dbReference type="InterPro" id="IPR004358">
    <property type="entry name" value="Sig_transdc_His_kin-like_C"/>
</dbReference>
<dbReference type="GO" id="GO:0005886">
    <property type="term" value="C:plasma membrane"/>
    <property type="evidence" value="ECO:0007669"/>
    <property type="project" value="UniProtKB-SubCell"/>
</dbReference>
<evidence type="ECO:0000256" key="14">
    <source>
        <dbReference type="SAM" id="Phobius"/>
    </source>
</evidence>
<comment type="subcellular location">
    <subcellularLocation>
        <location evidence="2">Cell membrane</location>
        <topology evidence="2">Multi-pass membrane protein</topology>
    </subcellularLocation>
</comment>
<comment type="caution">
    <text evidence="17">The sequence shown here is derived from an EMBL/GenBank/DDBJ whole genome shotgun (WGS) entry which is preliminary data.</text>
</comment>
<organism evidence="17 18">
    <name type="scientific">Filobacillus milosensis</name>
    <dbReference type="NCBI Taxonomy" id="94137"/>
    <lineage>
        <taxon>Bacteria</taxon>
        <taxon>Bacillati</taxon>
        <taxon>Bacillota</taxon>
        <taxon>Bacilli</taxon>
        <taxon>Bacillales</taxon>
        <taxon>Bacillaceae</taxon>
        <taxon>Filobacillus</taxon>
    </lineage>
</organism>
<dbReference type="InterPro" id="IPR036097">
    <property type="entry name" value="HisK_dim/P_sf"/>
</dbReference>
<keyword evidence="5" id="KW-0597">Phosphoprotein</keyword>
<evidence type="ECO:0000259" key="16">
    <source>
        <dbReference type="PROSITE" id="PS50885"/>
    </source>
</evidence>
<dbReference type="SMART" id="SM00388">
    <property type="entry name" value="HisKA"/>
    <property type="match status" value="1"/>
</dbReference>
<dbReference type="GO" id="GO:0000155">
    <property type="term" value="F:phosphorelay sensor kinase activity"/>
    <property type="evidence" value="ECO:0007669"/>
    <property type="project" value="InterPro"/>
</dbReference>
<evidence type="ECO:0000256" key="13">
    <source>
        <dbReference type="ARBA" id="ARBA00023136"/>
    </source>
</evidence>
<dbReference type="PROSITE" id="PS50885">
    <property type="entry name" value="HAMP"/>
    <property type="match status" value="1"/>
</dbReference>
<dbReference type="InterPro" id="IPR003594">
    <property type="entry name" value="HATPase_dom"/>
</dbReference>
<reference evidence="17 18" key="1">
    <citation type="submission" date="2019-03" db="EMBL/GenBank/DDBJ databases">
        <authorList>
            <person name="He R.-H."/>
        </authorList>
    </citation>
    <scope>NUCLEOTIDE SEQUENCE [LARGE SCALE GENOMIC DNA]</scope>
    <source>
        <strain evidence="18">SH 714</strain>
    </source>
</reference>
<dbReference type="Pfam" id="PF02518">
    <property type="entry name" value="HATPase_c"/>
    <property type="match status" value="1"/>
</dbReference>
<dbReference type="Gene3D" id="6.10.340.10">
    <property type="match status" value="1"/>
</dbReference>
<evidence type="ECO:0000256" key="9">
    <source>
        <dbReference type="ARBA" id="ARBA00022777"/>
    </source>
</evidence>
<gene>
    <name evidence="17" type="ORF">E3U55_01800</name>
</gene>
<dbReference type="InterPro" id="IPR005467">
    <property type="entry name" value="His_kinase_dom"/>
</dbReference>
<keyword evidence="12" id="KW-0902">Two-component regulatory system</keyword>
<keyword evidence="18" id="KW-1185">Reference proteome</keyword>
<dbReference type="PRINTS" id="PR00344">
    <property type="entry name" value="BCTRLSENSOR"/>
</dbReference>
<dbReference type="EC" id="2.7.13.3" evidence="3"/>
<protein>
    <recommendedName>
        <fullName evidence="3">histidine kinase</fullName>
        <ecNumber evidence="3">2.7.13.3</ecNumber>
    </recommendedName>
</protein>
<dbReference type="GO" id="GO:0005524">
    <property type="term" value="F:ATP binding"/>
    <property type="evidence" value="ECO:0007669"/>
    <property type="project" value="UniProtKB-KW"/>
</dbReference>
<comment type="catalytic activity">
    <reaction evidence="1">
        <text>ATP + protein L-histidine = ADP + protein N-phospho-L-histidine.</text>
        <dbReference type="EC" id="2.7.13.3"/>
    </reaction>
</comment>
<evidence type="ECO:0000256" key="5">
    <source>
        <dbReference type="ARBA" id="ARBA00022553"/>
    </source>
</evidence>
<name>A0A4Y8ITV2_9BACI</name>
<evidence type="ECO:0000256" key="7">
    <source>
        <dbReference type="ARBA" id="ARBA00022692"/>
    </source>
</evidence>
<dbReference type="SUPFAM" id="SSF55874">
    <property type="entry name" value="ATPase domain of HSP90 chaperone/DNA topoisomerase II/histidine kinase"/>
    <property type="match status" value="1"/>
</dbReference>
<evidence type="ECO:0000256" key="8">
    <source>
        <dbReference type="ARBA" id="ARBA00022741"/>
    </source>
</evidence>
<evidence type="ECO:0000256" key="3">
    <source>
        <dbReference type="ARBA" id="ARBA00012438"/>
    </source>
</evidence>
<dbReference type="Proteomes" id="UP000297975">
    <property type="component" value="Unassembled WGS sequence"/>
</dbReference>
<keyword evidence="10" id="KW-0067">ATP-binding</keyword>
<evidence type="ECO:0000256" key="2">
    <source>
        <dbReference type="ARBA" id="ARBA00004651"/>
    </source>
</evidence>
<dbReference type="RefSeq" id="WP_134338617.1">
    <property type="nucleotide sequence ID" value="NZ_SOPW01000002.1"/>
</dbReference>
<dbReference type="CDD" id="cd00075">
    <property type="entry name" value="HATPase"/>
    <property type="match status" value="1"/>
</dbReference>
<dbReference type="PANTHER" id="PTHR45528:SF1">
    <property type="entry name" value="SENSOR HISTIDINE KINASE CPXA"/>
    <property type="match status" value="1"/>
</dbReference>
<dbReference type="CDD" id="cd00082">
    <property type="entry name" value="HisKA"/>
    <property type="match status" value="1"/>
</dbReference>
<dbReference type="InterPro" id="IPR036890">
    <property type="entry name" value="HATPase_C_sf"/>
</dbReference>
<feature type="domain" description="Histidine kinase" evidence="15">
    <location>
        <begin position="237"/>
        <end position="441"/>
    </location>
</feature>
<keyword evidence="4" id="KW-1003">Cell membrane</keyword>
<dbReference type="OrthoDB" id="9780718at2"/>
<dbReference type="PANTHER" id="PTHR45528">
    <property type="entry name" value="SENSOR HISTIDINE KINASE CPXA"/>
    <property type="match status" value="1"/>
</dbReference>
<proteinExistence type="predicted"/>
<accession>A0A4Y8ITV2</accession>
<evidence type="ECO:0000313" key="17">
    <source>
        <dbReference type="EMBL" id="TFB24260.1"/>
    </source>
</evidence>
<evidence type="ECO:0000256" key="12">
    <source>
        <dbReference type="ARBA" id="ARBA00023012"/>
    </source>
</evidence>
<dbReference type="SUPFAM" id="SSF47384">
    <property type="entry name" value="Homodimeric domain of signal transducing histidine kinase"/>
    <property type="match status" value="1"/>
</dbReference>
<dbReference type="EMBL" id="SOPW01000002">
    <property type="protein sequence ID" value="TFB24260.1"/>
    <property type="molecule type" value="Genomic_DNA"/>
</dbReference>
<keyword evidence="11 14" id="KW-1133">Transmembrane helix</keyword>
<evidence type="ECO:0000256" key="11">
    <source>
        <dbReference type="ARBA" id="ARBA00022989"/>
    </source>
</evidence>
<evidence type="ECO:0000313" key="18">
    <source>
        <dbReference type="Proteomes" id="UP000297975"/>
    </source>
</evidence>
<keyword evidence="8" id="KW-0547">Nucleotide-binding</keyword>
<dbReference type="Pfam" id="PF00512">
    <property type="entry name" value="HisKA"/>
    <property type="match status" value="1"/>
</dbReference>
<dbReference type="FunFam" id="1.10.287.130:FF:000001">
    <property type="entry name" value="Two-component sensor histidine kinase"/>
    <property type="match status" value="1"/>
</dbReference>
<keyword evidence="13 14" id="KW-0472">Membrane</keyword>
<dbReference type="InterPro" id="IPR050398">
    <property type="entry name" value="HssS/ArlS-like"/>
</dbReference>
<evidence type="ECO:0000259" key="15">
    <source>
        <dbReference type="PROSITE" id="PS50109"/>
    </source>
</evidence>
<feature type="domain" description="HAMP" evidence="16">
    <location>
        <begin position="177"/>
        <end position="229"/>
    </location>
</feature>
<dbReference type="SMART" id="SM00387">
    <property type="entry name" value="HATPase_c"/>
    <property type="match status" value="1"/>
</dbReference>
<dbReference type="InterPro" id="IPR003660">
    <property type="entry name" value="HAMP_dom"/>
</dbReference>
<feature type="transmembrane region" description="Helical" evidence="14">
    <location>
        <begin position="12"/>
        <end position="35"/>
    </location>
</feature>
<dbReference type="PROSITE" id="PS50109">
    <property type="entry name" value="HIS_KIN"/>
    <property type="match status" value="1"/>
</dbReference>
<feature type="transmembrane region" description="Helical" evidence="14">
    <location>
        <begin position="157"/>
        <end position="175"/>
    </location>
</feature>
<evidence type="ECO:0000256" key="1">
    <source>
        <dbReference type="ARBA" id="ARBA00000085"/>
    </source>
</evidence>
<keyword evidence="7 14" id="KW-0812">Transmembrane</keyword>
<keyword evidence="9 17" id="KW-0418">Kinase</keyword>
<dbReference type="AlphaFoldDB" id="A0A4Y8ITV2"/>
<evidence type="ECO:0000256" key="10">
    <source>
        <dbReference type="ARBA" id="ARBA00022840"/>
    </source>
</evidence>
<sequence>MKLRTQLNLAFSALLLVILTLAGIIIYSLILDMLIEKEEVELRQKGELLIDILNNDYGSIQSVNEFQEFINSQDGDLILYHANKNTILSTTMPVKNARHFYEEGYFNDYSNNLWEGANQKYVTSRIARKPQGEDIELILLTPLNDLQDVQQSFFKRLLIVFIVGGILAVLLSYYFTNRLVKPLTLLKKELKKVEKRQFDDLERVIATGEIKEVEQSLFDMADELKRYMRSQQTFFQNASHELKTPLMTIQGYAEGIKEGVFEGEERDKGLETMVEEIGRLKKIINEMIWLAKLESAEDTFERRSISTNDLIERVYDRVIPLAEQHHIQIKLNEVESFEIYSDEEKLLQAVLNITVNAIRHAESKVRITTKGRTLMIEDDGDGIPEDLIPYIFNRFVKGKGGETGLGLAIARTIIEESDGKLEVRESHLGGALFKVEFNISISSPHF</sequence>
<keyword evidence="6" id="KW-0808">Transferase</keyword>
<dbReference type="Gene3D" id="1.10.287.130">
    <property type="match status" value="1"/>
</dbReference>